<protein>
    <submittedName>
        <fullName evidence="3">DinB family protein</fullName>
    </submittedName>
</protein>
<organism evidence="3 4">
    <name type="scientific">Gemmatirosa kalamazoonensis</name>
    <dbReference type="NCBI Taxonomy" id="861299"/>
    <lineage>
        <taxon>Bacteria</taxon>
        <taxon>Pseudomonadati</taxon>
        <taxon>Gemmatimonadota</taxon>
        <taxon>Gemmatimonadia</taxon>
        <taxon>Gemmatimonadales</taxon>
        <taxon>Gemmatimonadaceae</taxon>
        <taxon>Gemmatirosa</taxon>
    </lineage>
</organism>
<dbReference type="Gene3D" id="1.20.120.450">
    <property type="entry name" value="dinb family like domain"/>
    <property type="match status" value="1"/>
</dbReference>
<dbReference type="GO" id="GO:0046872">
    <property type="term" value="F:metal ion binding"/>
    <property type="evidence" value="ECO:0007669"/>
    <property type="project" value="UniProtKB-KW"/>
</dbReference>
<dbReference type="STRING" id="861299.J421_1097"/>
<dbReference type="InterPro" id="IPR034660">
    <property type="entry name" value="DinB/YfiT-like"/>
</dbReference>
<sequence length="173" mass="19144">MAIADLLLPEFDEEMATTRRVLERVPDGDGVGEWRPHPKSFPLAHLAQLCAMMPSWVSMMMRETEVDIAPKDRPPGSGYTIETTPTLLALFDRNVAEARAALAACTDEAFAVEWTMKAAGNVVDRKSRYLMLRTGVLNHLVHHRAQLGVYLRLRDVPVPSMYGPTADTKIGAA</sequence>
<evidence type="ECO:0000313" key="4">
    <source>
        <dbReference type="Proteomes" id="UP000019151"/>
    </source>
</evidence>
<keyword evidence="4" id="KW-1185">Reference proteome</keyword>
<dbReference type="HOGENOM" id="CLU_1633040_0_0_0"/>
<proteinExistence type="inferred from homology"/>
<accession>W0RC02</accession>
<evidence type="ECO:0000256" key="2">
    <source>
        <dbReference type="ARBA" id="ARBA00022723"/>
    </source>
</evidence>
<dbReference type="Pfam" id="PF05163">
    <property type="entry name" value="DinB"/>
    <property type="match status" value="1"/>
</dbReference>
<evidence type="ECO:0000313" key="3">
    <source>
        <dbReference type="EMBL" id="AHG88634.1"/>
    </source>
</evidence>
<comment type="similarity">
    <text evidence="1">Belongs to the DinB family.</text>
</comment>
<dbReference type="KEGG" id="gba:J421_1097"/>
<dbReference type="RefSeq" id="WP_025410160.1">
    <property type="nucleotide sequence ID" value="NZ_CP007128.1"/>
</dbReference>
<gene>
    <name evidence="3" type="ORF">J421_1097</name>
</gene>
<dbReference type="InterPro" id="IPR007837">
    <property type="entry name" value="DinB"/>
</dbReference>
<reference evidence="3 4" key="1">
    <citation type="journal article" date="2014" name="Genome Announc.">
        <title>Genome Sequence and Methylome of Soil Bacterium Gemmatirosa kalamazoonensis KBS708T, a Member of the Rarely Cultivated Gemmatimonadetes Phylum.</title>
        <authorList>
            <person name="Debruyn J.M."/>
            <person name="Radosevich M."/>
            <person name="Wommack K.E."/>
            <person name="Polson S.W."/>
            <person name="Hauser L.J."/>
            <person name="Fawaz M.N."/>
            <person name="Korlach J."/>
            <person name="Tsai Y.C."/>
        </authorList>
    </citation>
    <scope>NUCLEOTIDE SEQUENCE [LARGE SCALE GENOMIC DNA]</scope>
    <source>
        <strain evidence="3 4">KBS708</strain>
    </source>
</reference>
<dbReference type="eggNOG" id="COG2318">
    <property type="taxonomic scope" value="Bacteria"/>
</dbReference>
<dbReference type="EMBL" id="CP007128">
    <property type="protein sequence ID" value="AHG88634.1"/>
    <property type="molecule type" value="Genomic_DNA"/>
</dbReference>
<dbReference type="InParanoid" id="W0RC02"/>
<keyword evidence="2" id="KW-0479">Metal-binding</keyword>
<dbReference type="PATRIC" id="fig|861299.3.peg.1113"/>
<evidence type="ECO:0000256" key="1">
    <source>
        <dbReference type="ARBA" id="ARBA00008635"/>
    </source>
</evidence>
<dbReference type="FunCoup" id="W0RC02">
    <property type="interactions" value="3"/>
</dbReference>
<dbReference type="AlphaFoldDB" id="W0RC02"/>
<dbReference type="OrthoDB" id="119432at2"/>
<dbReference type="Proteomes" id="UP000019151">
    <property type="component" value="Chromosome"/>
</dbReference>
<name>W0RC02_9BACT</name>
<dbReference type="SUPFAM" id="SSF109854">
    <property type="entry name" value="DinB/YfiT-like putative metalloenzymes"/>
    <property type="match status" value="1"/>
</dbReference>